<reference evidence="2 3" key="1">
    <citation type="submission" date="2017-07" db="EMBL/GenBank/DDBJ databases">
        <authorList>
            <person name="Talla V."/>
            <person name="Backstrom N."/>
        </authorList>
    </citation>
    <scope>NUCLEOTIDE SEQUENCE [LARGE SCALE GENOMIC DNA]</scope>
</reference>
<evidence type="ECO:0000313" key="3">
    <source>
        <dbReference type="Proteomes" id="UP000324832"/>
    </source>
</evidence>
<accession>A0A5E4Q509</accession>
<feature type="region of interest" description="Disordered" evidence="1">
    <location>
        <begin position="1"/>
        <end position="66"/>
    </location>
</feature>
<evidence type="ECO:0000256" key="1">
    <source>
        <dbReference type="SAM" id="MobiDB-lite"/>
    </source>
</evidence>
<organism evidence="2 3">
    <name type="scientific">Leptidea sinapis</name>
    <dbReference type="NCBI Taxonomy" id="189913"/>
    <lineage>
        <taxon>Eukaryota</taxon>
        <taxon>Metazoa</taxon>
        <taxon>Ecdysozoa</taxon>
        <taxon>Arthropoda</taxon>
        <taxon>Hexapoda</taxon>
        <taxon>Insecta</taxon>
        <taxon>Pterygota</taxon>
        <taxon>Neoptera</taxon>
        <taxon>Endopterygota</taxon>
        <taxon>Lepidoptera</taxon>
        <taxon>Glossata</taxon>
        <taxon>Ditrysia</taxon>
        <taxon>Papilionoidea</taxon>
        <taxon>Pieridae</taxon>
        <taxon>Dismorphiinae</taxon>
        <taxon>Leptidea</taxon>
    </lineage>
</organism>
<dbReference type="Proteomes" id="UP000324832">
    <property type="component" value="Unassembled WGS sequence"/>
</dbReference>
<proteinExistence type="predicted"/>
<sequence>MNTEQKNKWKCQGCRAKQPKSDNSDTPLRPSDRYLTDTDSPNQLKESQYFSPTDDNNITQQKKTVGTQGYSEDLNLKPLLPPTKDDIRGIIRGT</sequence>
<name>A0A5E4Q509_9NEOP</name>
<dbReference type="EMBL" id="FZQP02001349">
    <property type="protein sequence ID" value="VVC92634.1"/>
    <property type="molecule type" value="Genomic_DNA"/>
</dbReference>
<gene>
    <name evidence="2" type="ORF">LSINAPIS_LOCUS5033</name>
</gene>
<feature type="compositionally biased region" description="Polar residues" evidence="1">
    <location>
        <begin position="37"/>
        <end position="66"/>
    </location>
</feature>
<dbReference type="AlphaFoldDB" id="A0A5E4Q509"/>
<evidence type="ECO:0000313" key="2">
    <source>
        <dbReference type="EMBL" id="VVC92634.1"/>
    </source>
</evidence>
<protein>
    <submittedName>
        <fullName evidence="2">Uncharacterized protein</fullName>
    </submittedName>
</protein>
<keyword evidence="3" id="KW-1185">Reference proteome</keyword>